<reference evidence="1" key="1">
    <citation type="submission" date="2020-07" db="EMBL/GenBank/DDBJ databases">
        <title>Clarias magur genome sequencing, assembly and annotation.</title>
        <authorList>
            <person name="Kushwaha B."/>
            <person name="Kumar R."/>
            <person name="Das P."/>
            <person name="Joshi C.G."/>
            <person name="Kumar D."/>
            <person name="Nagpure N.S."/>
            <person name="Pandey M."/>
            <person name="Agarwal S."/>
            <person name="Srivastava S."/>
            <person name="Singh M."/>
            <person name="Sahoo L."/>
            <person name="Jayasankar P."/>
            <person name="Meher P.K."/>
            <person name="Koringa P.G."/>
            <person name="Iquebal M.A."/>
            <person name="Das S.P."/>
            <person name="Bit A."/>
            <person name="Patnaik S."/>
            <person name="Patel N."/>
            <person name="Shah T.M."/>
            <person name="Hinsu A."/>
            <person name="Jena J.K."/>
        </authorList>
    </citation>
    <scope>NUCLEOTIDE SEQUENCE</scope>
    <source>
        <strain evidence="1">CIFAMagur01</strain>
        <tissue evidence="1">Testis</tissue>
    </source>
</reference>
<comment type="caution">
    <text evidence="1">The sequence shown here is derived from an EMBL/GenBank/DDBJ whole genome shotgun (WGS) entry which is preliminary data.</text>
</comment>
<dbReference type="AlphaFoldDB" id="A0A8J4WXH2"/>
<dbReference type="EMBL" id="QNUK01000368">
    <property type="protein sequence ID" value="KAF5894541.1"/>
    <property type="molecule type" value="Genomic_DNA"/>
</dbReference>
<feature type="non-terminal residue" evidence="1">
    <location>
        <position position="1"/>
    </location>
</feature>
<proteinExistence type="predicted"/>
<sequence length="87" mass="9838">NMIPPSKVQIITHLEVIGGRCAKIQSSRARGAVLTVEHTQLNESDSVVHLKPREDKNVHVAICLRMKDDIYYIVVERDTVTKKASMR</sequence>
<gene>
    <name evidence="1" type="ORF">DAT39_015740</name>
</gene>
<feature type="non-terminal residue" evidence="1">
    <location>
        <position position="87"/>
    </location>
</feature>
<dbReference type="Proteomes" id="UP000727407">
    <property type="component" value="Unassembled WGS sequence"/>
</dbReference>
<name>A0A8J4WXH2_CLAMG</name>
<accession>A0A8J4WXH2</accession>
<protein>
    <submittedName>
        <fullName evidence="1">Uncharacterized protein</fullName>
    </submittedName>
</protein>
<evidence type="ECO:0000313" key="2">
    <source>
        <dbReference type="Proteomes" id="UP000727407"/>
    </source>
</evidence>
<keyword evidence="2" id="KW-1185">Reference proteome</keyword>
<dbReference type="OrthoDB" id="8952048at2759"/>
<evidence type="ECO:0000313" key="1">
    <source>
        <dbReference type="EMBL" id="KAF5894541.1"/>
    </source>
</evidence>
<organism evidence="1 2">
    <name type="scientific">Clarias magur</name>
    <name type="common">Asian catfish</name>
    <name type="synonym">Macropteronotus magur</name>
    <dbReference type="NCBI Taxonomy" id="1594786"/>
    <lineage>
        <taxon>Eukaryota</taxon>
        <taxon>Metazoa</taxon>
        <taxon>Chordata</taxon>
        <taxon>Craniata</taxon>
        <taxon>Vertebrata</taxon>
        <taxon>Euteleostomi</taxon>
        <taxon>Actinopterygii</taxon>
        <taxon>Neopterygii</taxon>
        <taxon>Teleostei</taxon>
        <taxon>Ostariophysi</taxon>
        <taxon>Siluriformes</taxon>
        <taxon>Clariidae</taxon>
        <taxon>Clarias</taxon>
    </lineage>
</organism>